<dbReference type="InterPro" id="IPR052469">
    <property type="entry name" value="MEIOB"/>
</dbReference>
<evidence type="ECO:0000256" key="1">
    <source>
        <dbReference type="ARBA" id="ARBA00023125"/>
    </source>
</evidence>
<evidence type="ECO:0000256" key="2">
    <source>
        <dbReference type="ARBA" id="ARBA00023254"/>
    </source>
</evidence>
<dbReference type="GO" id="GO:0000712">
    <property type="term" value="P:resolution of meiotic recombination intermediates"/>
    <property type="evidence" value="ECO:0007669"/>
    <property type="project" value="TreeGrafter"/>
</dbReference>
<proteinExistence type="inferred from homology"/>
<keyword evidence="6" id="KW-1185">Reference proteome</keyword>
<evidence type="ECO:0000256" key="3">
    <source>
        <dbReference type="ARBA" id="ARBA00038329"/>
    </source>
</evidence>
<keyword evidence="1" id="KW-0238">DNA-binding</keyword>
<dbReference type="AlphaFoldDB" id="A0A821VN74"/>
<name>A0A821VN74_9NEOP</name>
<comment type="similarity">
    <text evidence="3">Belongs to the MEIOB family.</text>
</comment>
<dbReference type="OrthoDB" id="9937820at2759"/>
<comment type="caution">
    <text evidence="5">The sequence shown here is derived from an EMBL/GenBank/DDBJ whole genome shotgun (WGS) entry which is preliminary data.</text>
</comment>
<keyword evidence="2" id="KW-0469">Meiosis</keyword>
<dbReference type="Pfam" id="PF24903">
    <property type="entry name" value="OB_MEIOB_N"/>
    <property type="match status" value="1"/>
</dbReference>
<protein>
    <recommendedName>
        <fullName evidence="4">MEIOB-like N-terminal domain-containing protein</fullName>
    </recommendedName>
</protein>
<gene>
    <name evidence="5" type="ORF">PMACD_LOCUS11964</name>
</gene>
<evidence type="ECO:0000313" key="5">
    <source>
        <dbReference type="EMBL" id="CAF4908968.1"/>
    </source>
</evidence>
<dbReference type="InterPro" id="IPR056880">
    <property type="entry name" value="OB_MEIOB_N"/>
</dbReference>
<dbReference type="SUPFAM" id="SSF50249">
    <property type="entry name" value="Nucleic acid-binding proteins"/>
    <property type="match status" value="1"/>
</dbReference>
<accession>A0A821VN74</accession>
<feature type="domain" description="MEIOB-like N-terminal" evidence="4">
    <location>
        <begin position="3"/>
        <end position="139"/>
    </location>
</feature>
<organism evidence="5 6">
    <name type="scientific">Pieris macdunnoughi</name>
    <dbReference type="NCBI Taxonomy" id="345717"/>
    <lineage>
        <taxon>Eukaryota</taxon>
        <taxon>Metazoa</taxon>
        <taxon>Ecdysozoa</taxon>
        <taxon>Arthropoda</taxon>
        <taxon>Hexapoda</taxon>
        <taxon>Insecta</taxon>
        <taxon>Pterygota</taxon>
        <taxon>Neoptera</taxon>
        <taxon>Endopterygota</taxon>
        <taxon>Lepidoptera</taxon>
        <taxon>Glossata</taxon>
        <taxon>Ditrysia</taxon>
        <taxon>Papilionoidea</taxon>
        <taxon>Pieridae</taxon>
        <taxon>Pierinae</taxon>
        <taxon>Pieris</taxon>
    </lineage>
</organism>
<dbReference type="Gene3D" id="2.40.50.140">
    <property type="entry name" value="Nucleic acid-binding proteins"/>
    <property type="match status" value="2"/>
</dbReference>
<dbReference type="PANTHER" id="PTHR21166:SF2">
    <property type="entry name" value="CELL DIVISION CONTROL PROTEIN 24 OB DOMAIN-CONTAINING PROTEIN-RELATED"/>
    <property type="match status" value="1"/>
</dbReference>
<evidence type="ECO:0000313" key="6">
    <source>
        <dbReference type="Proteomes" id="UP000663880"/>
    </source>
</evidence>
<dbReference type="EMBL" id="CAJOBZ010000043">
    <property type="protein sequence ID" value="CAF4908968.1"/>
    <property type="molecule type" value="Genomic_DNA"/>
</dbReference>
<dbReference type="GO" id="GO:0003697">
    <property type="term" value="F:single-stranded DNA binding"/>
    <property type="evidence" value="ECO:0007669"/>
    <property type="project" value="TreeGrafter"/>
</dbReference>
<reference evidence="5" key="1">
    <citation type="submission" date="2021-02" db="EMBL/GenBank/DDBJ databases">
        <authorList>
            <person name="Steward A R."/>
        </authorList>
    </citation>
    <scope>NUCLEOTIDE SEQUENCE</scope>
</reference>
<evidence type="ECO:0000259" key="4">
    <source>
        <dbReference type="Pfam" id="PF24903"/>
    </source>
</evidence>
<dbReference type="Proteomes" id="UP000663880">
    <property type="component" value="Unassembled WGS sequence"/>
</dbReference>
<dbReference type="InterPro" id="IPR012340">
    <property type="entry name" value="NA-bd_OB-fold"/>
</dbReference>
<dbReference type="PANTHER" id="PTHR21166">
    <property type="entry name" value="CELL DIVISION CONTROL PROTEIN 24 OB DOMAIN-CONTAINING PROTEIN-RELATED"/>
    <property type="match status" value="1"/>
</dbReference>
<sequence length="409" mass="45169">MVGVQKIRLNNLDINVCNALIVGIIIAKHSPRIIGTKKKNGESRGVMSFTLRDSDVDTINTDVWGSEYFVITFYERFLVGDVVEISSPKISVKAGENDAYRPQVSSPFYLSLNEGTSDVNIFSGDTFSFFLPLLHIPTKPCAGYCGLAEVLKLSEQTNNVYVDLLVLVKSIQPTKSIRTKKGSDMTVRAVEIIDNTTPGSVFLDMFEIDTIQRAEEWCPLESVLFIADARVSWRSRMVRVQSCSRTVITHQPHTPEAEALRLFIRNQASCGGEVAAWAAWSGERASAASVAQIRDRLASGSPFSAALHAVLTHLDLEDLVSTTNVNIEDIRVRFADHTGELTARLPLNVLGDIFGYNADQLKMMTSDDRAAIRWRLLLEQCSAKLGVTPPRVIVLTLRRASSADPIPLN</sequence>
<dbReference type="GO" id="GO:0008310">
    <property type="term" value="F:single-stranded DNA 3'-5' DNA exonuclease activity"/>
    <property type="evidence" value="ECO:0007669"/>
    <property type="project" value="TreeGrafter"/>
</dbReference>